<keyword evidence="1" id="KW-0812">Transmembrane</keyword>
<name>A0A3N5YDE7_9ALTE</name>
<dbReference type="Gene3D" id="3.40.50.1110">
    <property type="entry name" value="SGNH hydrolase"/>
    <property type="match status" value="1"/>
</dbReference>
<organism evidence="2 3">
    <name type="scientific">Alteromonas sediminis</name>
    <dbReference type="NCBI Taxonomy" id="2259342"/>
    <lineage>
        <taxon>Bacteria</taxon>
        <taxon>Pseudomonadati</taxon>
        <taxon>Pseudomonadota</taxon>
        <taxon>Gammaproteobacteria</taxon>
        <taxon>Alteromonadales</taxon>
        <taxon>Alteromonadaceae</taxon>
        <taxon>Alteromonas/Salinimonas group</taxon>
        <taxon>Alteromonas</taxon>
    </lineage>
</organism>
<dbReference type="InterPro" id="IPR051532">
    <property type="entry name" value="Ester_Hydrolysis_Enzymes"/>
</dbReference>
<protein>
    <submittedName>
        <fullName evidence="2">SGNH/GDSL hydrolase family protein</fullName>
    </submittedName>
</protein>
<keyword evidence="3" id="KW-1185">Reference proteome</keyword>
<dbReference type="SUPFAM" id="SSF52266">
    <property type="entry name" value="SGNH hydrolase"/>
    <property type="match status" value="1"/>
</dbReference>
<dbReference type="Proteomes" id="UP000275281">
    <property type="component" value="Unassembled WGS sequence"/>
</dbReference>
<dbReference type="EMBL" id="RPOK01000002">
    <property type="protein sequence ID" value="RPJ67575.1"/>
    <property type="molecule type" value="Genomic_DNA"/>
</dbReference>
<evidence type="ECO:0000313" key="2">
    <source>
        <dbReference type="EMBL" id="RPJ67575.1"/>
    </source>
</evidence>
<dbReference type="AlphaFoldDB" id="A0A3N5YDE7"/>
<keyword evidence="1" id="KW-0472">Membrane</keyword>
<dbReference type="PANTHER" id="PTHR30383">
    <property type="entry name" value="THIOESTERASE 1/PROTEASE 1/LYSOPHOSPHOLIPASE L1"/>
    <property type="match status" value="1"/>
</dbReference>
<sequence>MKISGAQDKRKWLFQTIALCIPFLFLLLIEGALRLAGFGGQTPLFIPNPQHPDYKLARPSVISRYFPDKYAPNVSLEPTFFLAEKPENGLRVVVQGGSTAAGFPYGLGASLAGMLDQRLRQSYPDRHVEVINVAMSAVNSYFLLDTADEIIAEKPDAIVIYAGHNEFLGIFGVGSSFSTFQQPLLMRAFLSFRELAIFDALQTLITGFQAAPTTSDSQSRTLMSKVARRKSIPFDSAMYQAGLEQFSHNINALLAKYDKAGIPVFISTIASNLSGQAPFSSVVDPHSDGIANLEMPALLELTKRNSESADFHFALGGALLEKNKFRSAKHHLSLAKDLDQLRFRAPEDINTIIKQTAIAHGSILVDGKQALEARSPNGIIGDSLMLEHLHPNLPGYFILADAFYQALIKREFGSQVIPVKTADAWQRRPITPAEEYYGFAHVQALKADYPFTIRPAPLRLPAPADWQQALGKAYFENKMDWVAMMRALRDGYMQRNNAQMALKTTLLLADALPHDVKLNRDAFSRLRAANREAEARFYEERFVSSQKLKNATKVASDYR</sequence>
<keyword evidence="2" id="KW-0378">Hydrolase</keyword>
<dbReference type="OrthoDB" id="239390at2"/>
<comment type="caution">
    <text evidence="2">The sequence shown here is derived from an EMBL/GenBank/DDBJ whole genome shotgun (WGS) entry which is preliminary data.</text>
</comment>
<evidence type="ECO:0000313" key="3">
    <source>
        <dbReference type="Proteomes" id="UP000275281"/>
    </source>
</evidence>
<keyword evidence="1" id="KW-1133">Transmembrane helix</keyword>
<feature type="transmembrane region" description="Helical" evidence="1">
    <location>
        <begin position="12"/>
        <end position="33"/>
    </location>
</feature>
<gene>
    <name evidence="2" type="ORF">DRW07_08665</name>
</gene>
<dbReference type="GO" id="GO:0004622">
    <property type="term" value="F:phosphatidylcholine lysophospholipase activity"/>
    <property type="evidence" value="ECO:0007669"/>
    <property type="project" value="TreeGrafter"/>
</dbReference>
<dbReference type="RefSeq" id="WP_124027476.1">
    <property type="nucleotide sequence ID" value="NZ_JBHRSN010000015.1"/>
</dbReference>
<evidence type="ECO:0000256" key="1">
    <source>
        <dbReference type="SAM" id="Phobius"/>
    </source>
</evidence>
<dbReference type="InterPro" id="IPR036514">
    <property type="entry name" value="SGNH_hydro_sf"/>
</dbReference>
<reference evidence="2 3" key="1">
    <citation type="submission" date="2018-11" db="EMBL/GenBank/DDBJ databases">
        <authorList>
            <person name="Ye M.-Q."/>
            <person name="Du Z.-J."/>
        </authorList>
    </citation>
    <scope>NUCLEOTIDE SEQUENCE [LARGE SCALE GENOMIC DNA]</scope>
    <source>
        <strain evidence="2 3">U0105</strain>
    </source>
</reference>
<dbReference type="PANTHER" id="PTHR30383:SF5">
    <property type="entry name" value="SGNH HYDROLASE-TYPE ESTERASE DOMAIN-CONTAINING PROTEIN"/>
    <property type="match status" value="1"/>
</dbReference>
<accession>A0A3N5YDE7</accession>
<proteinExistence type="predicted"/>